<evidence type="ECO:0000256" key="3">
    <source>
        <dbReference type="PROSITE-ProRule" id="PRU00023"/>
    </source>
</evidence>
<feature type="region of interest" description="Disordered" evidence="4">
    <location>
        <begin position="1"/>
        <end position="20"/>
    </location>
</feature>
<feature type="repeat" description="ANK" evidence="3">
    <location>
        <begin position="2112"/>
        <end position="2144"/>
    </location>
</feature>
<organism evidence="5 6">
    <name type="scientific">Pelagomonas calceolata</name>
    <dbReference type="NCBI Taxonomy" id="35677"/>
    <lineage>
        <taxon>Eukaryota</taxon>
        <taxon>Sar</taxon>
        <taxon>Stramenopiles</taxon>
        <taxon>Ochrophyta</taxon>
        <taxon>Pelagophyceae</taxon>
        <taxon>Pelagomonadales</taxon>
        <taxon>Pelagomonadaceae</taxon>
        <taxon>Pelagomonas</taxon>
    </lineage>
</organism>
<dbReference type="EMBL" id="CAKKNE010000004">
    <property type="protein sequence ID" value="CAH0374684.1"/>
    <property type="molecule type" value="Genomic_DNA"/>
</dbReference>
<dbReference type="SUPFAM" id="SSF48403">
    <property type="entry name" value="Ankyrin repeat"/>
    <property type="match status" value="4"/>
</dbReference>
<sequence length="2201" mass="231460">MVSPRKEHSGAAKALRKWHKRCRDPKKSADDILDLALKALDDAHGGGRALLARGAGERTAALLLRAAARKMRTTPPAYLRSVAWSLNELDAFEAAALRLKARLLPGQPDYARLRLARDAARVAAGRAPAWPLVEDDDAAAHAAMLKLAEVADAPGARKMLMEKGGSRLAAFRCAATGRTVLHSVCDLRRRGDDTAGAMEDDGSKDDAWDADAVRFADALLAHGADPGAADDCGATAIHLAAARLRPQLVARLARGQSSSIDARGRTPLHYVVTGLLTTTRRLRPRTPAQREAAMARLERATRRATECATELLSTNSPTTRDKAGSTPLALACAARAATDLAAAFADALASSKDADDEVCVWDAAKGAAKAGGHRSLALLLDLARARGWDISTELSPLLRAACERGALRCARLLLEAGADPDDPGGGSWPPLHIAARRDDEPLCRLLLDKGAKAATAVARPLKDVFADDDDLAEPPSPEMKAFRRRAVTALADPALAKILLPDDRTTPAWTAAGVAALRGHCDCAAACLARPARGRDRMEGDGVGVLTAGVLGGGDVASLGEALAGAARVPTASLARSADRKDANFGGCRPMLLAAALGRADALRALARLGADSDAFVEVERDDAVAAAARAARCEGAFEACNREVDAAEAAAGPNDLEARVETARAADAAASKLRKAAEKRLRAPEFEGAVRELFKPSRPPDGDRATEYAARGALLCLGDEAAASGDGWWKAARKFGRRLRLADALLAVTDAVHSQPAYLLTRQGPRRAVAEAASKCDEAGGDALSALGAWLRSCVSAAEASHPNLRAARAVSAARRKRADADRRLAEARLAVTAAAAPRRGHATDPHAATCTVGLIAASLAFGAAGDARGPAPLLREARERSQAATAALDLGADSERRDGSGATALALAVRRGYVSFALDLVQRGSRPDGGDGSALEAAARLAAAGAAGAGELVEALLRAGASARTRGGDLALRAVEARGAPANVALALLSRGAACAPTTTKKRPQSVAGGWRAVFAAGDETPPSILAEVCAAAAAARAAAADADVVERALGGAPATTYERKLGRLRCLDGTHEHVGLVLVDDDDGAAGDAELEDGTAVKLAQLAADCRLFWRLRRAPRPRVATSLHAACAAGASSKALDLILRGSEDALTARDADGRTPLGVALAAGQKSAAAWCLKAHEHFSQEQAALADTTNAWPEPQFDAVCLRAASRRAHGADAELRRWRRQSVLVDADLEAEHAAVDRGGAAPRLASVLATAGALATELAGRRVASLWSQEAPLLCADRAKKAFGEFGVAPSSLEALKQLDAEGLKQRITLRAVEASMHLLLAPRPRRAAPVTDWGDEREQARERLERCLALFHAPPSYADGLEVEGNDPDPSDAKVPAGVLREVRNYWKNKPDEDGAERFRSFLELWRRKPKDVLNAVDAGRAALAWLRRVAAARILDIVAAHASSGVDERKLAHSLATRATARAARDDILSEELRSAQASLGHASRGAERIAKVVRRPEMSRKLRTVDLVHRRDWTILLSTPDAALGDRRLVDLRMAVCGACVVVCSAVDGPDDIDEKLLEPLERAWRRPVTAPVEDAGAARAAERLLRAMRSYDAAAARKRAAQDAEFVETLRLAARDVAAAQHDAQQFATTDPDDANRTAADAAARWVVAAHRTTAHPLLADDDEEENLLDLAISALGDEDPLLPKVLAALGAERSAELAVRKSNSDGDCPLVKCCLTPWKPRTLAALLRAAAGSGFGGEACHDAPRKEGRAAPLRLALESAPTASFLPRGLQSNVADRRNRAALLALLQADPHAAADDGSLLQLACEKGYLDLAAALLSHGGVLGPGAPPGRPAPLHAAAEAGDRALCARVLAAAARAGGASAVRSALLAPWEPKAVERVGMKQTAGSEKLMKKLAAAQADHVEEEEQGGAYAVHCAVRGKADDCVELLLDALRDPAMVSPTPLPDDGDAHRPRHYRDAPLGSSLLHEAAFRQAPQCLERLLRHGGFDVSSKAHFKPVGIVTPLEVAVRRGDPACVALLLRHGATPSAADAYQGAKRGRGASSAHILTKLLSDRVLVDLDAPLDSESKETLLHTACRHGQTDFARLLLTWGASYAVRDAAGAAPIHNAIAAGHADVTQILAQYNTDYDAQAHVLAWGLRRHARRCRRKKLAVDAVAEAARNDELWPSRLTMERAAARRSRPSPNSAEAP</sequence>
<dbReference type="Proteomes" id="UP000789595">
    <property type="component" value="Unassembled WGS sequence"/>
</dbReference>
<proteinExistence type="predicted"/>
<dbReference type="PANTHER" id="PTHR24198">
    <property type="entry name" value="ANKYRIN REPEAT AND PROTEIN KINASE DOMAIN-CONTAINING PROTEIN"/>
    <property type="match status" value="1"/>
</dbReference>
<dbReference type="InterPro" id="IPR036770">
    <property type="entry name" value="Ankyrin_rpt-contain_sf"/>
</dbReference>
<dbReference type="PANTHER" id="PTHR24198:SF165">
    <property type="entry name" value="ANKYRIN REPEAT-CONTAINING PROTEIN-RELATED"/>
    <property type="match status" value="1"/>
</dbReference>
<dbReference type="Pfam" id="PF00023">
    <property type="entry name" value="Ank"/>
    <property type="match status" value="1"/>
</dbReference>
<reference evidence="5" key="1">
    <citation type="submission" date="2021-11" db="EMBL/GenBank/DDBJ databases">
        <authorList>
            <consortium name="Genoscope - CEA"/>
            <person name="William W."/>
        </authorList>
    </citation>
    <scope>NUCLEOTIDE SEQUENCE</scope>
</reference>
<comment type="caution">
    <text evidence="5">The sequence shown here is derived from an EMBL/GenBank/DDBJ whole genome shotgun (WGS) entry which is preliminary data.</text>
</comment>
<feature type="compositionally biased region" description="Basic and acidic residues" evidence="4">
    <location>
        <begin position="1"/>
        <end position="10"/>
    </location>
</feature>
<protein>
    <recommendedName>
        <fullName evidence="7">PARP</fullName>
    </recommendedName>
</protein>
<dbReference type="PROSITE" id="PS50297">
    <property type="entry name" value="ANK_REP_REGION"/>
    <property type="match status" value="2"/>
</dbReference>
<dbReference type="Gene3D" id="1.25.40.20">
    <property type="entry name" value="Ankyrin repeat-containing domain"/>
    <property type="match status" value="6"/>
</dbReference>
<keyword evidence="2 3" id="KW-0040">ANK repeat</keyword>
<evidence type="ECO:0000256" key="1">
    <source>
        <dbReference type="ARBA" id="ARBA00022737"/>
    </source>
</evidence>
<keyword evidence="6" id="KW-1185">Reference proteome</keyword>
<name>A0A8J2SWK4_9STRA</name>
<evidence type="ECO:0000256" key="4">
    <source>
        <dbReference type="SAM" id="MobiDB-lite"/>
    </source>
</evidence>
<accession>A0A8J2SWK4</accession>
<dbReference type="Pfam" id="PF13637">
    <property type="entry name" value="Ank_4"/>
    <property type="match status" value="1"/>
</dbReference>
<keyword evidence="1" id="KW-0677">Repeat</keyword>
<evidence type="ECO:0008006" key="7">
    <source>
        <dbReference type="Google" id="ProtNLM"/>
    </source>
</evidence>
<dbReference type="SMART" id="SM00248">
    <property type="entry name" value="ANK"/>
    <property type="match status" value="14"/>
</dbReference>
<evidence type="ECO:0000313" key="6">
    <source>
        <dbReference type="Proteomes" id="UP000789595"/>
    </source>
</evidence>
<dbReference type="InterPro" id="IPR002110">
    <property type="entry name" value="Ankyrin_rpt"/>
</dbReference>
<feature type="repeat" description="ANK" evidence="3">
    <location>
        <begin position="2079"/>
        <end position="2111"/>
    </location>
</feature>
<gene>
    <name evidence="5" type="ORF">PECAL_4P19830</name>
</gene>
<dbReference type="PROSITE" id="PS50088">
    <property type="entry name" value="ANK_REPEAT"/>
    <property type="match status" value="4"/>
</dbReference>
<evidence type="ECO:0000256" key="2">
    <source>
        <dbReference type="ARBA" id="ARBA00023043"/>
    </source>
</evidence>
<evidence type="ECO:0000313" key="5">
    <source>
        <dbReference type="EMBL" id="CAH0374684.1"/>
    </source>
</evidence>
<feature type="repeat" description="ANK" evidence="3">
    <location>
        <begin position="426"/>
        <end position="451"/>
    </location>
</feature>
<feature type="repeat" description="ANK" evidence="3">
    <location>
        <begin position="2014"/>
        <end position="2043"/>
    </location>
</feature>
<dbReference type="Pfam" id="PF12796">
    <property type="entry name" value="Ank_2"/>
    <property type="match status" value="1"/>
</dbReference>
<dbReference type="OrthoDB" id="10690800at2759"/>